<evidence type="ECO:0000313" key="1">
    <source>
        <dbReference type="EMBL" id="WMV33038.1"/>
    </source>
</evidence>
<accession>A0AAF0TZR7</accession>
<reference evidence="1" key="1">
    <citation type="submission" date="2023-08" db="EMBL/GenBank/DDBJ databases">
        <title>A de novo genome assembly of Solanum verrucosum Schlechtendal, a Mexican diploid species geographically isolated from the other diploid A-genome species in potato relatives.</title>
        <authorList>
            <person name="Hosaka K."/>
        </authorList>
    </citation>
    <scope>NUCLEOTIDE SEQUENCE</scope>
    <source>
        <tissue evidence="1">Young leaves</tissue>
    </source>
</reference>
<dbReference type="InterPro" id="IPR043502">
    <property type="entry name" value="DNA/RNA_pol_sf"/>
</dbReference>
<dbReference type="Gene3D" id="3.10.10.10">
    <property type="entry name" value="HIV Type 1 Reverse Transcriptase, subunit A, domain 1"/>
    <property type="match status" value="1"/>
</dbReference>
<dbReference type="PANTHER" id="PTHR24559">
    <property type="entry name" value="TRANSPOSON TY3-I GAG-POL POLYPROTEIN"/>
    <property type="match status" value="1"/>
</dbReference>
<dbReference type="InterPro" id="IPR043128">
    <property type="entry name" value="Rev_trsase/Diguanyl_cyclase"/>
</dbReference>
<protein>
    <submittedName>
        <fullName evidence="1">Uncharacterized protein</fullName>
    </submittedName>
</protein>
<sequence length="132" mass="15119">MNINFSIDLETSTMPISIPPYCIAPADLKDKLQDLLSNGFILLGIYTWGASQFSKIDLRFGFHQLNIRASDILKIAFRTCYQHYESLVMSFVLTNAPAMIMELMNWVFKLYFDLCFDCSNESGTLSIIDLHM</sequence>
<dbReference type="AlphaFoldDB" id="A0AAF0TZR7"/>
<keyword evidence="2" id="KW-1185">Reference proteome</keyword>
<proteinExistence type="predicted"/>
<dbReference type="PANTHER" id="PTHR24559:SF444">
    <property type="entry name" value="REVERSE TRANSCRIPTASE DOMAIN-CONTAINING PROTEIN"/>
    <property type="match status" value="1"/>
</dbReference>
<dbReference type="EMBL" id="CP133617">
    <property type="protein sequence ID" value="WMV33038.1"/>
    <property type="molecule type" value="Genomic_DNA"/>
</dbReference>
<name>A0AAF0TZR7_SOLVR</name>
<evidence type="ECO:0000313" key="2">
    <source>
        <dbReference type="Proteomes" id="UP001234989"/>
    </source>
</evidence>
<gene>
    <name evidence="1" type="ORF">MTR67_026423</name>
</gene>
<dbReference type="SUPFAM" id="SSF56672">
    <property type="entry name" value="DNA/RNA polymerases"/>
    <property type="match status" value="1"/>
</dbReference>
<dbReference type="Proteomes" id="UP001234989">
    <property type="component" value="Chromosome 6"/>
</dbReference>
<organism evidence="1 2">
    <name type="scientific">Solanum verrucosum</name>
    <dbReference type="NCBI Taxonomy" id="315347"/>
    <lineage>
        <taxon>Eukaryota</taxon>
        <taxon>Viridiplantae</taxon>
        <taxon>Streptophyta</taxon>
        <taxon>Embryophyta</taxon>
        <taxon>Tracheophyta</taxon>
        <taxon>Spermatophyta</taxon>
        <taxon>Magnoliopsida</taxon>
        <taxon>eudicotyledons</taxon>
        <taxon>Gunneridae</taxon>
        <taxon>Pentapetalae</taxon>
        <taxon>asterids</taxon>
        <taxon>lamiids</taxon>
        <taxon>Solanales</taxon>
        <taxon>Solanaceae</taxon>
        <taxon>Solanoideae</taxon>
        <taxon>Solaneae</taxon>
        <taxon>Solanum</taxon>
    </lineage>
</organism>
<dbReference type="Gene3D" id="3.30.70.270">
    <property type="match status" value="1"/>
</dbReference>
<dbReference type="InterPro" id="IPR053134">
    <property type="entry name" value="RNA-dir_DNA_polymerase"/>
</dbReference>